<dbReference type="InterPro" id="IPR000281">
    <property type="entry name" value="HTH_RpiR"/>
</dbReference>
<feature type="domain" description="HTH rpiR-type" evidence="4">
    <location>
        <begin position="2"/>
        <end position="78"/>
    </location>
</feature>
<reference evidence="6 7" key="1">
    <citation type="submission" date="2016-09" db="EMBL/GenBank/DDBJ databases">
        <authorList>
            <person name="Capua I."/>
            <person name="De Benedictis P."/>
            <person name="Joannis T."/>
            <person name="Lombin L.H."/>
            <person name="Cattoli G."/>
        </authorList>
    </citation>
    <scope>NUCLEOTIDE SEQUENCE [LARGE SCALE GENOMIC DNA]</scope>
    <source>
        <strain evidence="6 7">LMG 25899</strain>
    </source>
</reference>
<organism evidence="6 7">
    <name type="scientific">Enterococcus rivorum</name>
    <dbReference type="NCBI Taxonomy" id="762845"/>
    <lineage>
        <taxon>Bacteria</taxon>
        <taxon>Bacillati</taxon>
        <taxon>Bacillota</taxon>
        <taxon>Bacilli</taxon>
        <taxon>Lactobacillales</taxon>
        <taxon>Enterococcaceae</taxon>
        <taxon>Enterococcus</taxon>
    </lineage>
</organism>
<dbReference type="EMBL" id="MIEK01000004">
    <property type="protein sequence ID" value="OEH83641.1"/>
    <property type="molecule type" value="Genomic_DNA"/>
</dbReference>
<keyword evidence="1" id="KW-0805">Transcription regulation</keyword>
<gene>
    <name evidence="6" type="ORF">BCR26_08205</name>
</gene>
<dbReference type="AlphaFoldDB" id="A0A1E5L0P5"/>
<dbReference type="InterPro" id="IPR036388">
    <property type="entry name" value="WH-like_DNA-bd_sf"/>
</dbReference>
<dbReference type="Pfam" id="PF01418">
    <property type="entry name" value="HTH_6"/>
    <property type="match status" value="1"/>
</dbReference>
<evidence type="ECO:0000256" key="2">
    <source>
        <dbReference type="ARBA" id="ARBA00023125"/>
    </source>
</evidence>
<protein>
    <submittedName>
        <fullName evidence="6">RpiR family transcriptional regulator</fullName>
    </submittedName>
</protein>
<evidence type="ECO:0000256" key="3">
    <source>
        <dbReference type="ARBA" id="ARBA00023163"/>
    </source>
</evidence>
<dbReference type="InterPro" id="IPR009057">
    <property type="entry name" value="Homeodomain-like_sf"/>
</dbReference>
<dbReference type="GO" id="GO:0003700">
    <property type="term" value="F:DNA-binding transcription factor activity"/>
    <property type="evidence" value="ECO:0007669"/>
    <property type="project" value="InterPro"/>
</dbReference>
<dbReference type="Gene3D" id="3.40.50.10490">
    <property type="entry name" value="Glucose-6-phosphate isomerase like protein, domain 1"/>
    <property type="match status" value="1"/>
</dbReference>
<evidence type="ECO:0000259" key="4">
    <source>
        <dbReference type="PROSITE" id="PS51071"/>
    </source>
</evidence>
<dbReference type="GO" id="GO:0097367">
    <property type="term" value="F:carbohydrate derivative binding"/>
    <property type="evidence" value="ECO:0007669"/>
    <property type="project" value="InterPro"/>
</dbReference>
<dbReference type="Gene3D" id="1.10.10.10">
    <property type="entry name" value="Winged helix-like DNA-binding domain superfamily/Winged helix DNA-binding domain"/>
    <property type="match status" value="1"/>
</dbReference>
<dbReference type="PROSITE" id="PS51071">
    <property type="entry name" value="HTH_RPIR"/>
    <property type="match status" value="1"/>
</dbReference>
<dbReference type="GO" id="GO:1901135">
    <property type="term" value="P:carbohydrate derivative metabolic process"/>
    <property type="evidence" value="ECO:0007669"/>
    <property type="project" value="InterPro"/>
</dbReference>
<dbReference type="OrthoDB" id="3684496at2"/>
<dbReference type="InterPro" id="IPR047640">
    <property type="entry name" value="RpiR-like"/>
</dbReference>
<dbReference type="CDD" id="cd05013">
    <property type="entry name" value="SIS_RpiR"/>
    <property type="match status" value="1"/>
</dbReference>
<dbReference type="InterPro" id="IPR035472">
    <property type="entry name" value="RpiR-like_SIS"/>
</dbReference>
<dbReference type="InterPro" id="IPR001347">
    <property type="entry name" value="SIS_dom"/>
</dbReference>
<dbReference type="GO" id="GO:0003677">
    <property type="term" value="F:DNA binding"/>
    <property type="evidence" value="ECO:0007669"/>
    <property type="project" value="UniProtKB-KW"/>
</dbReference>
<dbReference type="PANTHER" id="PTHR30514">
    <property type="entry name" value="GLUCOKINASE"/>
    <property type="match status" value="1"/>
</dbReference>
<dbReference type="SUPFAM" id="SSF46689">
    <property type="entry name" value="Homeodomain-like"/>
    <property type="match status" value="1"/>
</dbReference>
<dbReference type="InterPro" id="IPR046348">
    <property type="entry name" value="SIS_dom_sf"/>
</dbReference>
<keyword evidence="3" id="KW-0804">Transcription</keyword>
<dbReference type="SUPFAM" id="SSF53697">
    <property type="entry name" value="SIS domain"/>
    <property type="match status" value="1"/>
</dbReference>
<dbReference type="RefSeq" id="WP_069697325.1">
    <property type="nucleotide sequence ID" value="NZ_JAGGMA010000008.1"/>
</dbReference>
<sequence length="259" mass="29047">MNSLYKKLHYKMEELSPIEKSILKYCLRNIEEVSAMTAEELAKETFTSQATISRMAKKLGFKGFQEFKFAIKSYDKQEKSYVTTGYSIDFEQRIKNMVKQISTSLSSLSEVQINEIAFLIAQSENIEFFGVGGSMPICLAAARKLSFLGKKANARIDWDELTVMANNLTSDDLAVVVSHSGETVGILSYASKLIKKKVPIVAIVGAPNSTLESMADYTLFAEMTAVYYDDVDLSSRISLSGLLDILLMQYAEKYYEKLE</sequence>
<dbReference type="STRING" id="762845.BCR26_08205"/>
<accession>A0A1E5L0P5</accession>
<keyword evidence="7" id="KW-1185">Reference proteome</keyword>
<evidence type="ECO:0000313" key="6">
    <source>
        <dbReference type="EMBL" id="OEH83641.1"/>
    </source>
</evidence>
<dbReference type="PROSITE" id="PS51464">
    <property type="entry name" value="SIS"/>
    <property type="match status" value="1"/>
</dbReference>
<dbReference type="Proteomes" id="UP000095256">
    <property type="component" value="Unassembled WGS sequence"/>
</dbReference>
<feature type="domain" description="SIS" evidence="5">
    <location>
        <begin position="116"/>
        <end position="253"/>
    </location>
</feature>
<proteinExistence type="predicted"/>
<name>A0A1E5L0P5_9ENTE</name>
<evidence type="ECO:0000259" key="5">
    <source>
        <dbReference type="PROSITE" id="PS51464"/>
    </source>
</evidence>
<dbReference type="Pfam" id="PF01380">
    <property type="entry name" value="SIS"/>
    <property type="match status" value="1"/>
</dbReference>
<evidence type="ECO:0000256" key="1">
    <source>
        <dbReference type="ARBA" id="ARBA00023015"/>
    </source>
</evidence>
<dbReference type="PANTHER" id="PTHR30514:SF1">
    <property type="entry name" value="HTH-TYPE TRANSCRIPTIONAL REGULATOR HEXR-RELATED"/>
    <property type="match status" value="1"/>
</dbReference>
<evidence type="ECO:0000313" key="7">
    <source>
        <dbReference type="Proteomes" id="UP000095256"/>
    </source>
</evidence>
<keyword evidence="2" id="KW-0238">DNA-binding</keyword>
<comment type="caution">
    <text evidence="6">The sequence shown here is derived from an EMBL/GenBank/DDBJ whole genome shotgun (WGS) entry which is preliminary data.</text>
</comment>